<gene>
    <name evidence="2" type="ORF">PENANT_c017G05859</name>
</gene>
<evidence type="ECO:0000313" key="2">
    <source>
        <dbReference type="EMBL" id="OQD83342.1"/>
    </source>
</evidence>
<organism evidence="2 3">
    <name type="scientific">Penicillium antarcticum</name>
    <dbReference type="NCBI Taxonomy" id="416450"/>
    <lineage>
        <taxon>Eukaryota</taxon>
        <taxon>Fungi</taxon>
        <taxon>Dikarya</taxon>
        <taxon>Ascomycota</taxon>
        <taxon>Pezizomycotina</taxon>
        <taxon>Eurotiomycetes</taxon>
        <taxon>Eurotiomycetidae</taxon>
        <taxon>Eurotiales</taxon>
        <taxon>Aspergillaceae</taxon>
        <taxon>Penicillium</taxon>
    </lineage>
</organism>
<feature type="region of interest" description="Disordered" evidence="1">
    <location>
        <begin position="1"/>
        <end position="58"/>
    </location>
</feature>
<reference evidence="3" key="1">
    <citation type="journal article" date="2017" name="Nat. Microbiol.">
        <title>Global analysis of biosynthetic gene clusters reveals vast potential of secondary metabolite production in Penicillium species.</title>
        <authorList>
            <person name="Nielsen J.C."/>
            <person name="Grijseels S."/>
            <person name="Prigent S."/>
            <person name="Ji B."/>
            <person name="Dainat J."/>
            <person name="Nielsen K.F."/>
            <person name="Frisvad J.C."/>
            <person name="Workman M."/>
            <person name="Nielsen J."/>
        </authorList>
    </citation>
    <scope>NUCLEOTIDE SEQUENCE [LARGE SCALE GENOMIC DNA]</scope>
    <source>
        <strain evidence="3">IBT 31811</strain>
    </source>
</reference>
<keyword evidence="3" id="KW-1185">Reference proteome</keyword>
<protein>
    <submittedName>
        <fullName evidence="2">Uncharacterized protein</fullName>
    </submittedName>
</protein>
<comment type="caution">
    <text evidence="2">The sequence shown here is derived from an EMBL/GenBank/DDBJ whole genome shotgun (WGS) entry which is preliminary data.</text>
</comment>
<evidence type="ECO:0000313" key="3">
    <source>
        <dbReference type="Proteomes" id="UP000191672"/>
    </source>
</evidence>
<dbReference type="EMBL" id="MDYN01000017">
    <property type="protein sequence ID" value="OQD83342.1"/>
    <property type="molecule type" value="Genomic_DNA"/>
</dbReference>
<name>A0A1V6Q383_9EURO</name>
<evidence type="ECO:0000256" key="1">
    <source>
        <dbReference type="SAM" id="MobiDB-lite"/>
    </source>
</evidence>
<proteinExistence type="predicted"/>
<sequence>MARDNMTTIEHHLPYITPRSHSRGRNDTTEYSTVTIGREHRTRPFHPITASDTGGRSKTLAYRGPMHPWLVAAAPELVPV</sequence>
<accession>A0A1V6Q383</accession>
<dbReference type="Proteomes" id="UP000191672">
    <property type="component" value="Unassembled WGS sequence"/>
</dbReference>
<feature type="compositionally biased region" description="Basic and acidic residues" evidence="1">
    <location>
        <begin position="1"/>
        <end position="13"/>
    </location>
</feature>
<dbReference type="AlphaFoldDB" id="A0A1V6Q383"/>